<dbReference type="PANTHER" id="PTHR30383">
    <property type="entry name" value="THIOESTERASE 1/PROTEASE 1/LYSOPHOSPHOLIPASE L1"/>
    <property type="match status" value="1"/>
</dbReference>
<comment type="caution">
    <text evidence="4">The sequence shown here is derived from an EMBL/GenBank/DDBJ whole genome shotgun (WGS) entry which is preliminary data.</text>
</comment>
<dbReference type="PANTHER" id="PTHR30383:SF5">
    <property type="entry name" value="SGNH HYDROLASE-TYPE ESTERASE DOMAIN-CONTAINING PROTEIN"/>
    <property type="match status" value="1"/>
</dbReference>
<evidence type="ECO:0000256" key="1">
    <source>
        <dbReference type="SAM" id="MobiDB-lite"/>
    </source>
</evidence>
<keyword evidence="2" id="KW-0472">Membrane</keyword>
<keyword evidence="2" id="KW-1133">Transmembrane helix</keyword>
<name>A0A3E0VCI0_9MICO</name>
<dbReference type="InterPro" id="IPR036514">
    <property type="entry name" value="SGNH_hydro_sf"/>
</dbReference>
<proteinExistence type="predicted"/>
<sequence length="345" mass="34730">MRRFVFAEPERSVVPYRRSGQMNRPGRVVGAILGVAALGMLLVALPAATHVSVADVDAEGLAGGLSQAMSAAPLAADQSSPQDQLPTPDSAAPTQTPTSTSAPTSTPASAPNPASAPIAADARAAIAPTLTPVAPASAAPAPPPAAESADTAQLRSAAPAAPVVVAIGDSIMSGHGLDDPSGSWPQLLADRNGWQLTNLADDGTGFVQPGDNDDTFQDQVAIAVQLDPSIVIIAASNNDLGVDSSELADQTNSTLQSLRAALPEAQIIALSAFWGDETPPDELQEATDDIHSAADTVGAAFVDIGQPLAGRADLMQDDDVHPTADGQELLATVIGSDISGALAGS</sequence>
<accession>A0A3E0VCI0</accession>
<feature type="region of interest" description="Disordered" evidence="1">
    <location>
        <begin position="133"/>
        <end position="154"/>
    </location>
</feature>
<gene>
    <name evidence="4" type="ORF">B7R21_15530</name>
</gene>
<feature type="domain" description="SGNH hydrolase-type esterase" evidence="3">
    <location>
        <begin position="166"/>
        <end position="329"/>
    </location>
</feature>
<protein>
    <recommendedName>
        <fullName evidence="3">SGNH hydrolase-type esterase domain-containing protein</fullName>
    </recommendedName>
</protein>
<dbReference type="CDD" id="cd00229">
    <property type="entry name" value="SGNH_hydrolase"/>
    <property type="match status" value="1"/>
</dbReference>
<dbReference type="Proteomes" id="UP000256709">
    <property type="component" value="Unassembled WGS sequence"/>
</dbReference>
<feature type="region of interest" description="Disordered" evidence="1">
    <location>
        <begin position="72"/>
        <end position="116"/>
    </location>
</feature>
<evidence type="ECO:0000313" key="4">
    <source>
        <dbReference type="EMBL" id="RFA07594.1"/>
    </source>
</evidence>
<dbReference type="InterPro" id="IPR051532">
    <property type="entry name" value="Ester_Hydrolysis_Enzymes"/>
</dbReference>
<dbReference type="GO" id="GO:0004622">
    <property type="term" value="F:phosphatidylcholine lysophospholipase activity"/>
    <property type="evidence" value="ECO:0007669"/>
    <property type="project" value="TreeGrafter"/>
</dbReference>
<reference evidence="4 5" key="1">
    <citation type="submission" date="2017-04" db="EMBL/GenBank/DDBJ databases">
        <title>Comparative genome analysis of Subtercola boreus.</title>
        <authorList>
            <person name="Cho Y.-J."/>
            <person name="Cho A."/>
            <person name="Kim O.-S."/>
            <person name="Lee J.-I."/>
        </authorList>
    </citation>
    <scope>NUCLEOTIDE SEQUENCE [LARGE SCALE GENOMIC DNA]</scope>
    <source>
        <strain evidence="4 5">P27444</strain>
    </source>
</reference>
<dbReference type="SUPFAM" id="SSF52266">
    <property type="entry name" value="SGNH hydrolase"/>
    <property type="match status" value="1"/>
</dbReference>
<feature type="transmembrane region" description="Helical" evidence="2">
    <location>
        <begin position="28"/>
        <end position="48"/>
    </location>
</feature>
<dbReference type="InterPro" id="IPR013830">
    <property type="entry name" value="SGNH_hydro"/>
</dbReference>
<evidence type="ECO:0000256" key="2">
    <source>
        <dbReference type="SAM" id="Phobius"/>
    </source>
</evidence>
<dbReference type="EMBL" id="NBXA01000026">
    <property type="protein sequence ID" value="RFA07594.1"/>
    <property type="molecule type" value="Genomic_DNA"/>
</dbReference>
<evidence type="ECO:0000313" key="5">
    <source>
        <dbReference type="Proteomes" id="UP000256709"/>
    </source>
</evidence>
<dbReference type="Pfam" id="PF13472">
    <property type="entry name" value="Lipase_GDSL_2"/>
    <property type="match status" value="1"/>
</dbReference>
<feature type="compositionally biased region" description="Low complexity" evidence="1">
    <location>
        <begin position="86"/>
        <end position="116"/>
    </location>
</feature>
<dbReference type="Gene3D" id="3.40.50.1110">
    <property type="entry name" value="SGNH hydrolase"/>
    <property type="match status" value="1"/>
</dbReference>
<dbReference type="AlphaFoldDB" id="A0A3E0VCI0"/>
<evidence type="ECO:0000259" key="3">
    <source>
        <dbReference type="Pfam" id="PF13472"/>
    </source>
</evidence>
<organism evidence="4 5">
    <name type="scientific">Subtercola boreus</name>
    <dbReference type="NCBI Taxonomy" id="120213"/>
    <lineage>
        <taxon>Bacteria</taxon>
        <taxon>Bacillati</taxon>
        <taxon>Actinomycetota</taxon>
        <taxon>Actinomycetes</taxon>
        <taxon>Micrococcales</taxon>
        <taxon>Microbacteriaceae</taxon>
        <taxon>Subtercola</taxon>
    </lineage>
</organism>
<keyword evidence="2" id="KW-0812">Transmembrane</keyword>